<name>A0A5C3MJE0_9AGAR</name>
<evidence type="ECO:0000313" key="1">
    <source>
        <dbReference type="EMBL" id="TFK44785.1"/>
    </source>
</evidence>
<dbReference type="Proteomes" id="UP000308652">
    <property type="component" value="Unassembled WGS sequence"/>
</dbReference>
<reference evidence="1 2" key="1">
    <citation type="journal article" date="2019" name="Nat. Ecol. Evol.">
        <title>Megaphylogeny resolves global patterns of mushroom evolution.</title>
        <authorList>
            <person name="Varga T."/>
            <person name="Krizsan K."/>
            <person name="Foldi C."/>
            <person name="Dima B."/>
            <person name="Sanchez-Garcia M."/>
            <person name="Sanchez-Ramirez S."/>
            <person name="Szollosi G.J."/>
            <person name="Szarkandi J.G."/>
            <person name="Papp V."/>
            <person name="Albert L."/>
            <person name="Andreopoulos W."/>
            <person name="Angelini C."/>
            <person name="Antonin V."/>
            <person name="Barry K.W."/>
            <person name="Bougher N.L."/>
            <person name="Buchanan P."/>
            <person name="Buyck B."/>
            <person name="Bense V."/>
            <person name="Catcheside P."/>
            <person name="Chovatia M."/>
            <person name="Cooper J."/>
            <person name="Damon W."/>
            <person name="Desjardin D."/>
            <person name="Finy P."/>
            <person name="Geml J."/>
            <person name="Haridas S."/>
            <person name="Hughes K."/>
            <person name="Justo A."/>
            <person name="Karasinski D."/>
            <person name="Kautmanova I."/>
            <person name="Kiss B."/>
            <person name="Kocsube S."/>
            <person name="Kotiranta H."/>
            <person name="LaButti K.M."/>
            <person name="Lechner B.E."/>
            <person name="Liimatainen K."/>
            <person name="Lipzen A."/>
            <person name="Lukacs Z."/>
            <person name="Mihaltcheva S."/>
            <person name="Morgado L.N."/>
            <person name="Niskanen T."/>
            <person name="Noordeloos M.E."/>
            <person name="Ohm R.A."/>
            <person name="Ortiz-Santana B."/>
            <person name="Ovrebo C."/>
            <person name="Racz N."/>
            <person name="Riley R."/>
            <person name="Savchenko A."/>
            <person name="Shiryaev A."/>
            <person name="Soop K."/>
            <person name="Spirin V."/>
            <person name="Szebenyi C."/>
            <person name="Tomsovsky M."/>
            <person name="Tulloss R.E."/>
            <person name="Uehling J."/>
            <person name="Grigoriev I.V."/>
            <person name="Vagvolgyi C."/>
            <person name="Papp T."/>
            <person name="Martin F.M."/>
            <person name="Miettinen O."/>
            <person name="Hibbett D.S."/>
            <person name="Nagy L.G."/>
        </authorList>
    </citation>
    <scope>NUCLEOTIDE SEQUENCE [LARGE SCALE GENOMIC DNA]</scope>
    <source>
        <strain evidence="1 2">CBS 166.37</strain>
    </source>
</reference>
<dbReference type="PANTHER" id="PTHR28052:SF1">
    <property type="entry name" value="UPF0545 PROTEIN C22ORF39"/>
    <property type="match status" value="1"/>
</dbReference>
<protein>
    <submittedName>
        <fullName evidence="1">Uncharacterized protein</fullName>
    </submittedName>
</protein>
<dbReference type="EMBL" id="ML213590">
    <property type="protein sequence ID" value="TFK44785.1"/>
    <property type="molecule type" value="Genomic_DNA"/>
</dbReference>
<sequence>MSKLDFKTTVAQEEAYLRIVYPTPSDIPSCLSLFDDYLSCNVIRNQIKSLYRYGERRECAQKVEDFKFCLLHTSMHPEEKRDAWIRRRAEWWANRRLGKSSEGVWDIREEPLKSFPKPLSEAYGVQQPIE</sequence>
<dbReference type="InterPro" id="IPR021475">
    <property type="entry name" value="Pants/Emi1-like"/>
</dbReference>
<dbReference type="PANTHER" id="PTHR28052">
    <property type="entry name" value="UPF0545 PROTEIN C22ORF39"/>
    <property type="match status" value="1"/>
</dbReference>
<evidence type="ECO:0000313" key="2">
    <source>
        <dbReference type="Proteomes" id="UP000308652"/>
    </source>
</evidence>
<dbReference type="STRING" id="68775.A0A5C3MJE0"/>
<proteinExistence type="predicted"/>
<organism evidence="1 2">
    <name type="scientific">Crucibulum laeve</name>
    <dbReference type="NCBI Taxonomy" id="68775"/>
    <lineage>
        <taxon>Eukaryota</taxon>
        <taxon>Fungi</taxon>
        <taxon>Dikarya</taxon>
        <taxon>Basidiomycota</taxon>
        <taxon>Agaricomycotina</taxon>
        <taxon>Agaricomycetes</taxon>
        <taxon>Agaricomycetidae</taxon>
        <taxon>Agaricales</taxon>
        <taxon>Agaricineae</taxon>
        <taxon>Nidulariaceae</taxon>
        <taxon>Crucibulum</taxon>
    </lineage>
</organism>
<dbReference type="Pfam" id="PF11326">
    <property type="entry name" value="PANTS-like"/>
    <property type="match status" value="1"/>
</dbReference>
<keyword evidence="2" id="KW-1185">Reference proteome</keyword>
<dbReference type="OrthoDB" id="2017405at2759"/>
<accession>A0A5C3MJE0</accession>
<dbReference type="AlphaFoldDB" id="A0A5C3MJE0"/>
<gene>
    <name evidence="1" type="ORF">BDQ12DRAFT_621174</name>
</gene>